<keyword evidence="14" id="KW-1185">Reference proteome</keyword>
<dbReference type="Gene3D" id="3.40.50.150">
    <property type="entry name" value="Vaccinia Virus protein VP39"/>
    <property type="match status" value="1"/>
</dbReference>
<accession>A0ABU9GMP0</accession>
<dbReference type="RefSeq" id="WP_341596594.1">
    <property type="nucleotide sequence ID" value="NZ_JBAKAZ010000007.1"/>
</dbReference>
<name>A0ABU9GMP0_9GAMM</name>
<evidence type="ECO:0000256" key="1">
    <source>
        <dbReference type="ARBA" id="ARBA00022490"/>
    </source>
</evidence>
<keyword evidence="1 10" id="KW-0963">Cytoplasm</keyword>
<dbReference type="InterPro" id="IPR017610">
    <property type="entry name" value="tRNA_S-uridine_synth_MnmC_C"/>
</dbReference>
<dbReference type="InterPro" id="IPR023032">
    <property type="entry name" value="tRNA_MAMT_biosynth_bifunc_MnmC"/>
</dbReference>
<evidence type="ECO:0000259" key="12">
    <source>
        <dbReference type="Pfam" id="PF05430"/>
    </source>
</evidence>
<evidence type="ECO:0000313" key="14">
    <source>
        <dbReference type="Proteomes" id="UP001369082"/>
    </source>
</evidence>
<evidence type="ECO:0000256" key="4">
    <source>
        <dbReference type="ARBA" id="ARBA00022679"/>
    </source>
</evidence>
<evidence type="ECO:0000256" key="2">
    <source>
        <dbReference type="ARBA" id="ARBA00022603"/>
    </source>
</evidence>
<organism evidence="13 14">
    <name type="scientific">Psychromonas aquatilis</name>
    <dbReference type="NCBI Taxonomy" id="2005072"/>
    <lineage>
        <taxon>Bacteria</taxon>
        <taxon>Pseudomonadati</taxon>
        <taxon>Pseudomonadota</taxon>
        <taxon>Gammaproteobacteria</taxon>
        <taxon>Alteromonadales</taxon>
        <taxon>Psychromonadaceae</taxon>
        <taxon>Psychromonas</taxon>
    </lineage>
</organism>
<dbReference type="PANTHER" id="PTHR13847">
    <property type="entry name" value="SARCOSINE DEHYDROGENASE-RELATED"/>
    <property type="match status" value="1"/>
</dbReference>
<dbReference type="EMBL" id="JBAKAZ010000007">
    <property type="protein sequence ID" value="MEL0628583.1"/>
    <property type="molecule type" value="Genomic_DNA"/>
</dbReference>
<dbReference type="Pfam" id="PF05430">
    <property type="entry name" value="Methyltransf_30"/>
    <property type="match status" value="1"/>
</dbReference>
<comment type="cofactor">
    <cofactor evidence="10">
        <name>FAD</name>
        <dbReference type="ChEBI" id="CHEBI:57692"/>
    </cofactor>
</comment>
<feature type="domain" description="FAD dependent oxidoreductase" evidence="11">
    <location>
        <begin position="260"/>
        <end position="621"/>
    </location>
</feature>
<evidence type="ECO:0000256" key="9">
    <source>
        <dbReference type="ARBA" id="ARBA00023268"/>
    </source>
</evidence>
<reference evidence="13 14" key="1">
    <citation type="submission" date="2024-02" db="EMBL/GenBank/DDBJ databases">
        <title>Bacteria isolated from the canopy kelp, Nereocystis luetkeana.</title>
        <authorList>
            <person name="Pfister C.A."/>
            <person name="Younker I.T."/>
            <person name="Light S.H."/>
        </authorList>
    </citation>
    <scope>NUCLEOTIDE SEQUENCE [LARGE SCALE GENOMIC DNA]</scope>
    <source>
        <strain evidence="13 14">TI.1.05</strain>
    </source>
</reference>
<evidence type="ECO:0000256" key="8">
    <source>
        <dbReference type="ARBA" id="ARBA00023002"/>
    </source>
</evidence>
<keyword evidence="9 10" id="KW-0511">Multifunctional enzyme</keyword>
<dbReference type="InterPro" id="IPR006076">
    <property type="entry name" value="FAD-dep_OxRdtase"/>
</dbReference>
<dbReference type="Gene3D" id="3.30.9.10">
    <property type="entry name" value="D-Amino Acid Oxidase, subunit A, domain 2"/>
    <property type="match status" value="1"/>
</dbReference>
<dbReference type="NCBIfam" id="NF033855">
    <property type="entry name" value="tRNA_MNMC2"/>
    <property type="match status" value="1"/>
</dbReference>
<comment type="subcellular location">
    <subcellularLocation>
        <location evidence="10">Cytoplasm</location>
    </subcellularLocation>
</comment>
<dbReference type="Proteomes" id="UP001369082">
    <property type="component" value="Unassembled WGS sequence"/>
</dbReference>
<dbReference type="SUPFAM" id="SSF51905">
    <property type="entry name" value="FAD/NAD(P)-binding domain"/>
    <property type="match status" value="1"/>
</dbReference>
<keyword evidence="2 10" id="KW-0489">Methyltransferase</keyword>
<proteinExistence type="inferred from homology"/>
<feature type="domain" description="MnmC-like methyltransferase" evidence="12">
    <location>
        <begin position="121"/>
        <end position="246"/>
    </location>
</feature>
<dbReference type="PANTHER" id="PTHR13847:SF283">
    <property type="entry name" value="TRNA 5-METHYLAMINOMETHYL-2-THIOURIDINE BIOSYNTHESIS BIFUNCTIONAL PROTEIN MNMC"/>
    <property type="match status" value="1"/>
</dbReference>
<dbReference type="NCBIfam" id="NF002481">
    <property type="entry name" value="PRK01747.1-2"/>
    <property type="match status" value="1"/>
</dbReference>
<sequence>MYQPKNNIITHAKLDWSDQSEPFSTQFDDIYFNNNQGVKESQYVFCEGNTLENRWLTYPTNTFCIAETGFGTGLNFINTVSQFCLFQQKNPHANLQHLHFISFEQYPLAKNDLIIALQKFPQFKQTIDQLIAQYPISLTGCHRLILNEGHIVLDLWFGDVNEQIEQLNASQPEIVDAWYLDGFNPHKNPDMWHLPLFKKMYQLTKSDATLATFTAAGFVRRALIEAGFIMSKRKGYGKKREMLVGKVNKPSTQTSTIKEIAIVGGGIAALTAALSLAKRNYKVTVYCKDKTLGVGASGNLQGALYPLVNEQHSPLSQLFTNAYLFALNFYQQLNTKYPFAHNFNGLLQLAYDQSATTKLQKIMKASLPDQLLQWVTPETTDQLAGIPINTPALYYPTAGWLSPRQLIQSLLQQLQTFKQVTIQYNQQIESVNYQQTSKQWQLTTCDETPTTHNHHTVVIAAGFDSIKFEQCKAVPLSAARGQVSHIPTNQNLQQLNITLCHEGYLTPGIDGQHCMGATFKRHDENTQYRESEQADNTNKLKKCVKQSWVDSINTTDQAHIGIRCTTRDHFPYVGALTDYQTLKSDYQMGTKTVTDLPNIYLFTGLGSRGLCSAPLLAEVIASKINNESLPISKEINEKIKIPRQWIAYINKNKPLKV</sequence>
<keyword evidence="4 10" id="KW-0808">Transferase</keyword>
<dbReference type="InterPro" id="IPR047785">
    <property type="entry name" value="tRNA_MNMC2"/>
</dbReference>
<evidence type="ECO:0000313" key="13">
    <source>
        <dbReference type="EMBL" id="MEL0628583.1"/>
    </source>
</evidence>
<keyword evidence="8 10" id="KW-0560">Oxidoreductase</keyword>
<evidence type="ECO:0000256" key="6">
    <source>
        <dbReference type="ARBA" id="ARBA00022694"/>
    </source>
</evidence>
<evidence type="ECO:0000256" key="3">
    <source>
        <dbReference type="ARBA" id="ARBA00022630"/>
    </source>
</evidence>
<feature type="region of interest" description="tRNA (mnm(5)s(2)U34)-methyltransferase" evidence="10">
    <location>
        <begin position="1"/>
        <end position="248"/>
    </location>
</feature>
<comment type="function">
    <text evidence="10">Catalyzes the last two steps in the biosynthesis of 5-methylaminomethyl-2-thiouridine (mnm(5)s(2)U) at the wobble position (U34) in tRNA. Catalyzes the FAD-dependent demodification of cmnm(5)s(2)U34 to nm(5)s(2)U34, followed by the transfer of a methyl group from S-adenosyl-L-methionine to nm(5)s(2)U34, to form mnm(5)s(2)U34.</text>
</comment>
<dbReference type="InterPro" id="IPR029063">
    <property type="entry name" value="SAM-dependent_MTases_sf"/>
</dbReference>
<evidence type="ECO:0000256" key="5">
    <source>
        <dbReference type="ARBA" id="ARBA00022691"/>
    </source>
</evidence>
<protein>
    <recommendedName>
        <fullName evidence="10">tRNA 5-methylaminomethyl-2-thiouridine biosynthesis bifunctional protein MnmC</fullName>
        <shortName evidence="10">tRNA mnm(5)s(2)U biosynthesis bifunctional protein</shortName>
    </recommendedName>
    <domain>
        <recommendedName>
            <fullName evidence="10">tRNA (mnm(5)s(2)U34)-methyltransferase</fullName>
            <ecNumber evidence="10">2.1.1.61</ecNumber>
        </recommendedName>
    </domain>
    <domain>
        <recommendedName>
            <fullName evidence="10">FAD-dependent cmnm(5)s(2)U34 oxidoreductase</fullName>
            <ecNumber evidence="10">1.5.-.-</ecNumber>
        </recommendedName>
    </domain>
</protein>
<feature type="region of interest" description="FAD-dependent cmnm(5)s(2)U34 oxidoreductase" evidence="10">
    <location>
        <begin position="263"/>
        <end position="657"/>
    </location>
</feature>
<gene>
    <name evidence="10 13" type="primary">mnmC</name>
    <name evidence="13" type="ORF">V6256_03090</name>
</gene>
<evidence type="ECO:0000256" key="7">
    <source>
        <dbReference type="ARBA" id="ARBA00022827"/>
    </source>
</evidence>
<dbReference type="EC" id="2.1.1.61" evidence="10"/>
<dbReference type="Gene3D" id="3.50.50.60">
    <property type="entry name" value="FAD/NAD(P)-binding domain"/>
    <property type="match status" value="1"/>
</dbReference>
<keyword evidence="6 10" id="KW-0819">tRNA processing</keyword>
<evidence type="ECO:0000256" key="10">
    <source>
        <dbReference type="HAMAP-Rule" id="MF_01102"/>
    </source>
</evidence>
<dbReference type="InterPro" id="IPR008471">
    <property type="entry name" value="MnmC-like_methylTransf"/>
</dbReference>
<dbReference type="NCBIfam" id="TIGR03197">
    <property type="entry name" value="MnmC_Cterm"/>
    <property type="match status" value="1"/>
</dbReference>
<comment type="similarity">
    <text evidence="10">In the C-terminal section; belongs to the DAO family.</text>
</comment>
<comment type="caution">
    <text evidence="13">The sequence shown here is derived from an EMBL/GenBank/DDBJ whole genome shotgun (WGS) entry which is preliminary data.</text>
</comment>
<keyword evidence="5 10" id="KW-0949">S-adenosyl-L-methionine</keyword>
<comment type="catalytic activity">
    <reaction evidence="10">
        <text>5-aminomethyl-2-thiouridine(34) in tRNA + S-adenosyl-L-methionine = 5-methylaminomethyl-2-thiouridine(34) in tRNA + S-adenosyl-L-homocysteine + H(+)</text>
        <dbReference type="Rhea" id="RHEA:19569"/>
        <dbReference type="Rhea" id="RHEA-COMP:10195"/>
        <dbReference type="Rhea" id="RHEA-COMP:10197"/>
        <dbReference type="ChEBI" id="CHEBI:15378"/>
        <dbReference type="ChEBI" id="CHEBI:57856"/>
        <dbReference type="ChEBI" id="CHEBI:59789"/>
        <dbReference type="ChEBI" id="CHEBI:74454"/>
        <dbReference type="ChEBI" id="CHEBI:74455"/>
        <dbReference type="EC" id="2.1.1.61"/>
    </reaction>
</comment>
<dbReference type="HAMAP" id="MF_01102">
    <property type="entry name" value="MnmC"/>
    <property type="match status" value="1"/>
</dbReference>
<dbReference type="Pfam" id="PF01266">
    <property type="entry name" value="DAO"/>
    <property type="match status" value="1"/>
</dbReference>
<evidence type="ECO:0000259" key="11">
    <source>
        <dbReference type="Pfam" id="PF01266"/>
    </source>
</evidence>
<dbReference type="InterPro" id="IPR036188">
    <property type="entry name" value="FAD/NAD-bd_sf"/>
</dbReference>
<keyword evidence="7 10" id="KW-0274">FAD</keyword>
<comment type="similarity">
    <text evidence="10">In the N-terminal section; belongs to the methyltransferase superfamily. tRNA (mnm(5)s(2)U34)-methyltransferase family.</text>
</comment>
<dbReference type="EC" id="1.5.-.-" evidence="10"/>
<keyword evidence="3 10" id="KW-0285">Flavoprotein</keyword>